<dbReference type="InterPro" id="IPR012677">
    <property type="entry name" value="Nucleotide-bd_a/b_plait_sf"/>
</dbReference>
<dbReference type="InterPro" id="IPR036265">
    <property type="entry name" value="HIT-like_sf"/>
</dbReference>
<dbReference type="PANTHER" id="PTHR12072">
    <property type="entry name" value="CWF19, CELL CYCLE CONTROL PROTEIN"/>
    <property type="match status" value="1"/>
</dbReference>
<dbReference type="Pfam" id="PF00076">
    <property type="entry name" value="RRM_1"/>
    <property type="match status" value="1"/>
</dbReference>
<dbReference type="Pfam" id="PF04677">
    <property type="entry name" value="CwfJ_C_1"/>
    <property type="match status" value="1"/>
</dbReference>
<sequence>MKVLLSGDINGKWNALFKRVTAVNKSNGPFDILLCTGRTFADAGATEDGAEVDAELQPYLDGSKQPPIPTYFVGAFGRGSATALEALQQADAGSSGLTYLGRSGLQSVHGLNVAFLDGTYSSLEYREGVPGHGSAACRHFTQEDVKKLERALEQATGDIDILLTCEWPADVTAATPPGSAPAEVSMPGSEVVSQLTTKVRPRYHVCGGRDIFYARQPYLNKDLGAGSHVTRFIALASVGNAAKAKSLHALALTPAADMDIAALTQRPDGTTPCPYELPNASKRPFPGQDEGTGGQDWRWQQNKKSKGNHAAPSLGRPGVVKDNSKTVYIRNLPFQASEQDIEQFFSQAGSVEDVRRGAGPDGKLHGYGFVQFQTQEAAEKACQLHGSDFMGRELTVDVATAADGGKAPTGTPVEGCWFCLSNPNADVNLVASIGEESYVAVDKGAITDSHVLVLPIEHWPSSLHLSASAYAEMERYLSALRSCFAAKGNEMVVFERFMNFRKTGGNHCQLNVIPVPASASAGAKAAVQKTASFHGFDLQAVPGASKGEQGRQALREVVADGEFFLIILPDGTRLVHPIMPGERHPLNFGREVAAELAGVPDRADWKRCQISPDKEAARTEKFKARFKPYDIMQ</sequence>
<dbReference type="SUPFAM" id="SSF54197">
    <property type="entry name" value="HIT-like"/>
    <property type="match status" value="1"/>
</dbReference>
<dbReference type="Gene3D" id="3.30.428.10">
    <property type="entry name" value="HIT-like"/>
    <property type="match status" value="1"/>
</dbReference>
<dbReference type="EMBL" id="CAXHTA020000021">
    <property type="protein sequence ID" value="CAL5229663.1"/>
    <property type="molecule type" value="Genomic_DNA"/>
</dbReference>
<dbReference type="Gene3D" id="3.30.70.330">
    <property type="match status" value="1"/>
</dbReference>
<gene>
    <name evidence="4" type="primary">g13028</name>
    <name evidence="4" type="ORF">VP750_LOCUS11569</name>
</gene>
<dbReference type="InterPro" id="IPR000504">
    <property type="entry name" value="RRM_dom"/>
</dbReference>
<organism evidence="4 5">
    <name type="scientific">Coccomyxa viridis</name>
    <dbReference type="NCBI Taxonomy" id="1274662"/>
    <lineage>
        <taxon>Eukaryota</taxon>
        <taxon>Viridiplantae</taxon>
        <taxon>Chlorophyta</taxon>
        <taxon>core chlorophytes</taxon>
        <taxon>Trebouxiophyceae</taxon>
        <taxon>Trebouxiophyceae incertae sedis</taxon>
        <taxon>Coccomyxaceae</taxon>
        <taxon>Coccomyxa</taxon>
    </lineage>
</organism>
<dbReference type="InterPro" id="IPR006768">
    <property type="entry name" value="Cwf19-like_C_dom-1"/>
</dbReference>
<dbReference type="InterPro" id="IPR040194">
    <property type="entry name" value="Cwf19-like"/>
</dbReference>
<dbReference type="SUPFAM" id="SSF54928">
    <property type="entry name" value="RNA-binding domain, RBD"/>
    <property type="match status" value="1"/>
</dbReference>
<keyword evidence="1" id="KW-0694">RNA-binding</keyword>
<dbReference type="PANTHER" id="PTHR12072:SF4">
    <property type="entry name" value="CWF19-LIKE PROTEIN 1"/>
    <property type="match status" value="1"/>
</dbReference>
<protein>
    <submittedName>
        <fullName evidence="4">G13028 protein</fullName>
    </submittedName>
</protein>
<proteinExistence type="predicted"/>
<dbReference type="PROSITE" id="PS50102">
    <property type="entry name" value="RRM"/>
    <property type="match status" value="1"/>
</dbReference>
<reference evidence="4 5" key="1">
    <citation type="submission" date="2024-06" db="EMBL/GenBank/DDBJ databases">
        <authorList>
            <person name="Kraege A."/>
            <person name="Thomma B."/>
        </authorList>
    </citation>
    <scope>NUCLEOTIDE SEQUENCE [LARGE SCALE GENOMIC DNA]</scope>
</reference>
<feature type="domain" description="RRM" evidence="3">
    <location>
        <begin position="325"/>
        <end position="401"/>
    </location>
</feature>
<evidence type="ECO:0000259" key="3">
    <source>
        <dbReference type="PROSITE" id="PS50102"/>
    </source>
</evidence>
<dbReference type="InterPro" id="IPR035979">
    <property type="entry name" value="RBD_domain_sf"/>
</dbReference>
<dbReference type="CDD" id="cd07380">
    <property type="entry name" value="MPP_CWF19_N"/>
    <property type="match status" value="1"/>
</dbReference>
<evidence type="ECO:0000313" key="5">
    <source>
        <dbReference type="Proteomes" id="UP001497392"/>
    </source>
</evidence>
<dbReference type="InterPro" id="IPR006767">
    <property type="entry name" value="Cwf19-like_C_dom-2"/>
</dbReference>
<feature type="region of interest" description="Disordered" evidence="2">
    <location>
        <begin position="279"/>
        <end position="319"/>
    </location>
</feature>
<keyword evidence="5" id="KW-1185">Reference proteome</keyword>
<evidence type="ECO:0000256" key="2">
    <source>
        <dbReference type="SAM" id="MobiDB-lite"/>
    </source>
</evidence>
<dbReference type="SMART" id="SM00360">
    <property type="entry name" value="RRM"/>
    <property type="match status" value="1"/>
</dbReference>
<dbReference type="Pfam" id="PF04676">
    <property type="entry name" value="CwfJ_C_2"/>
    <property type="match status" value="1"/>
</dbReference>
<evidence type="ECO:0000313" key="4">
    <source>
        <dbReference type="EMBL" id="CAL5229663.1"/>
    </source>
</evidence>
<comment type="caution">
    <text evidence="4">The sequence shown here is derived from an EMBL/GenBank/DDBJ whole genome shotgun (WGS) entry which is preliminary data.</text>
</comment>
<name>A0ABP1GIY4_9CHLO</name>
<dbReference type="Proteomes" id="UP001497392">
    <property type="component" value="Unassembled WGS sequence"/>
</dbReference>
<evidence type="ECO:0000256" key="1">
    <source>
        <dbReference type="PROSITE-ProRule" id="PRU00176"/>
    </source>
</evidence>
<accession>A0ABP1GIY4</accession>